<evidence type="ECO:0000259" key="6">
    <source>
        <dbReference type="Pfam" id="PF25944"/>
    </source>
</evidence>
<organism evidence="8 9">
    <name type="scientific">Salipiger marinus</name>
    <dbReference type="NCBI Taxonomy" id="555512"/>
    <lineage>
        <taxon>Bacteria</taxon>
        <taxon>Pseudomonadati</taxon>
        <taxon>Pseudomonadota</taxon>
        <taxon>Alphaproteobacteria</taxon>
        <taxon>Rhodobacterales</taxon>
        <taxon>Roseobacteraceae</taxon>
        <taxon>Salipiger</taxon>
    </lineage>
</organism>
<evidence type="ECO:0000259" key="7">
    <source>
        <dbReference type="Pfam" id="PF25967"/>
    </source>
</evidence>
<name>A0A1G8KWK6_9RHOB</name>
<proteinExistence type="inferred from homology"/>
<dbReference type="InterPro" id="IPR058624">
    <property type="entry name" value="MdtA-like_HH"/>
</dbReference>
<dbReference type="Gene3D" id="2.40.30.170">
    <property type="match status" value="1"/>
</dbReference>
<dbReference type="Pfam" id="PF25967">
    <property type="entry name" value="RND-MFP_C"/>
    <property type="match status" value="1"/>
</dbReference>
<keyword evidence="9" id="KW-1185">Reference proteome</keyword>
<sequence length="386" mass="40791">MSRRSLFILFGPALLAGSLAFLLPASPSSEAEGRDGGPDLTVQLTVTPVLPERVVLERELSGRVAAYRRVEIRPQIGGLILDRKVDEGMRVAAGDVLFRIDPAPFDADLRAAEAALTRAEAVAAQARRMLDRSDTLLAKHVVSPEKHDAARNDLVLAAADLAEARAVVQRKRLDLDFATLRSPIDGYVASGLADIGGLATPGGDKPLAVVQDLEKVFVDLQVPAAGLDAILLASEAGLGPVRVMADRDGAEPRAGQLRSSDVIVDPGTGNASVRVEVANPDLALLPGMYVRARLPRGVAEDALLVPEDAVLRRGDGMAQVVVVSDQTKATRRDVRLGDRIGSRILVTSGLKPGERVAIRGQDRVPDGTTLQVTPVAADDLPALPHP</sequence>
<dbReference type="SUPFAM" id="SSF111369">
    <property type="entry name" value="HlyD-like secretion proteins"/>
    <property type="match status" value="1"/>
</dbReference>
<evidence type="ECO:0000259" key="5">
    <source>
        <dbReference type="Pfam" id="PF25917"/>
    </source>
</evidence>
<dbReference type="GO" id="GO:0022857">
    <property type="term" value="F:transmembrane transporter activity"/>
    <property type="evidence" value="ECO:0007669"/>
    <property type="project" value="InterPro"/>
</dbReference>
<comment type="similarity">
    <text evidence="2">Belongs to the membrane fusion protein (MFP) (TC 8.A.1) family.</text>
</comment>
<dbReference type="NCBIfam" id="TIGR01730">
    <property type="entry name" value="RND_mfp"/>
    <property type="match status" value="1"/>
</dbReference>
<dbReference type="GO" id="GO:0005886">
    <property type="term" value="C:plasma membrane"/>
    <property type="evidence" value="ECO:0007669"/>
    <property type="project" value="TreeGrafter"/>
</dbReference>
<feature type="signal peptide" evidence="3">
    <location>
        <begin position="1"/>
        <end position="31"/>
    </location>
</feature>
<evidence type="ECO:0000256" key="2">
    <source>
        <dbReference type="ARBA" id="ARBA00009477"/>
    </source>
</evidence>
<evidence type="ECO:0000313" key="8">
    <source>
        <dbReference type="EMBL" id="SDI47905.1"/>
    </source>
</evidence>
<comment type="subcellular location">
    <subcellularLocation>
        <location evidence="1">Cell envelope</location>
    </subcellularLocation>
</comment>
<dbReference type="RefSeq" id="WP_089845435.1">
    <property type="nucleotide sequence ID" value="NZ_FNEJ01000005.1"/>
</dbReference>
<dbReference type="InterPro" id="IPR058625">
    <property type="entry name" value="MdtA-like_BSH"/>
</dbReference>
<feature type="domain" description="Multidrug resistance protein MdtA-like alpha-helical hairpin" evidence="4">
    <location>
        <begin position="109"/>
        <end position="177"/>
    </location>
</feature>
<evidence type="ECO:0000256" key="1">
    <source>
        <dbReference type="ARBA" id="ARBA00004196"/>
    </source>
</evidence>
<dbReference type="PANTHER" id="PTHR30158">
    <property type="entry name" value="ACRA/E-RELATED COMPONENT OF DRUG EFFLUX TRANSPORTER"/>
    <property type="match status" value="1"/>
</dbReference>
<feature type="domain" description="Multidrug resistance protein MdtA-like beta-barrel" evidence="6">
    <location>
        <begin position="216"/>
        <end position="295"/>
    </location>
</feature>
<evidence type="ECO:0000256" key="3">
    <source>
        <dbReference type="SAM" id="SignalP"/>
    </source>
</evidence>
<dbReference type="OrthoDB" id="7811737at2"/>
<dbReference type="GO" id="GO:0030313">
    <property type="term" value="C:cell envelope"/>
    <property type="evidence" value="ECO:0007669"/>
    <property type="project" value="UniProtKB-SubCell"/>
</dbReference>
<keyword evidence="3" id="KW-0732">Signal</keyword>
<dbReference type="Proteomes" id="UP000199093">
    <property type="component" value="Unassembled WGS sequence"/>
</dbReference>
<feature type="chain" id="PRO_5011643926" evidence="3">
    <location>
        <begin position="32"/>
        <end position="386"/>
    </location>
</feature>
<dbReference type="EMBL" id="FNEJ01000005">
    <property type="protein sequence ID" value="SDI47905.1"/>
    <property type="molecule type" value="Genomic_DNA"/>
</dbReference>
<dbReference type="InterPro" id="IPR006143">
    <property type="entry name" value="RND_pump_MFP"/>
</dbReference>
<evidence type="ECO:0000313" key="9">
    <source>
        <dbReference type="Proteomes" id="UP000199093"/>
    </source>
</evidence>
<feature type="domain" description="Multidrug resistance protein MdtA-like barrel-sandwich hybrid" evidence="5">
    <location>
        <begin position="68"/>
        <end position="211"/>
    </location>
</feature>
<dbReference type="GO" id="GO:0046677">
    <property type="term" value="P:response to antibiotic"/>
    <property type="evidence" value="ECO:0007669"/>
    <property type="project" value="TreeGrafter"/>
</dbReference>
<dbReference type="Pfam" id="PF25876">
    <property type="entry name" value="HH_MFP_RND"/>
    <property type="match status" value="1"/>
</dbReference>
<dbReference type="Gene3D" id="2.40.420.20">
    <property type="match status" value="1"/>
</dbReference>
<dbReference type="Gene3D" id="2.40.50.100">
    <property type="match status" value="1"/>
</dbReference>
<dbReference type="Gene3D" id="1.10.287.470">
    <property type="entry name" value="Helix hairpin bin"/>
    <property type="match status" value="1"/>
</dbReference>
<dbReference type="InterPro" id="IPR058626">
    <property type="entry name" value="MdtA-like_b-barrel"/>
</dbReference>
<dbReference type="AlphaFoldDB" id="A0A1G8KWK6"/>
<feature type="domain" description="Multidrug resistance protein MdtA-like C-terminal permuted SH3" evidence="7">
    <location>
        <begin position="301"/>
        <end position="363"/>
    </location>
</feature>
<accession>A0A1G8KWK6</accession>
<evidence type="ECO:0000259" key="4">
    <source>
        <dbReference type="Pfam" id="PF25876"/>
    </source>
</evidence>
<reference evidence="8 9" key="1">
    <citation type="submission" date="2016-10" db="EMBL/GenBank/DDBJ databases">
        <authorList>
            <person name="de Groot N.N."/>
        </authorList>
    </citation>
    <scope>NUCLEOTIDE SEQUENCE [LARGE SCALE GENOMIC DNA]</scope>
    <source>
        <strain evidence="8 9">DSM 26424</strain>
    </source>
</reference>
<dbReference type="Pfam" id="PF25944">
    <property type="entry name" value="Beta-barrel_RND"/>
    <property type="match status" value="1"/>
</dbReference>
<protein>
    <submittedName>
        <fullName evidence="8">Membrane fusion protein, multidrug efflux system</fullName>
    </submittedName>
</protein>
<dbReference type="STRING" id="555512.SAMN04487993_1005138"/>
<gene>
    <name evidence="8" type="ORF">SAMN04487993_1005138</name>
</gene>
<dbReference type="InterPro" id="IPR058627">
    <property type="entry name" value="MdtA-like_C"/>
</dbReference>
<dbReference type="Pfam" id="PF25917">
    <property type="entry name" value="BSH_RND"/>
    <property type="match status" value="1"/>
</dbReference>